<evidence type="ECO:0000313" key="2">
    <source>
        <dbReference type="Proteomes" id="UP001341840"/>
    </source>
</evidence>
<reference evidence="1 2" key="1">
    <citation type="journal article" date="2023" name="Plants (Basel)">
        <title>Bridging the Gap: Combining Genomics and Transcriptomics Approaches to Understand Stylosanthes scabra, an Orphan Legume from the Brazilian Caatinga.</title>
        <authorList>
            <person name="Ferreira-Neto J.R.C."/>
            <person name="da Silva M.D."/>
            <person name="Binneck E."/>
            <person name="de Melo N.F."/>
            <person name="da Silva R.H."/>
            <person name="de Melo A.L.T.M."/>
            <person name="Pandolfi V."/>
            <person name="Bustamante F.O."/>
            <person name="Brasileiro-Vidal A.C."/>
            <person name="Benko-Iseppon A.M."/>
        </authorList>
    </citation>
    <scope>NUCLEOTIDE SEQUENCE [LARGE SCALE GENOMIC DNA]</scope>
    <source>
        <tissue evidence="1">Leaves</tissue>
    </source>
</reference>
<name>A0ABU6Q813_9FABA</name>
<sequence>MDQGGRDTRISKENEIGVNPYEIDADIILSRGDPTINVWARFGFEEDLGRSSALGRRKKRLLWAWAKRAQYLEQLPPSLEGRRIRALRVPFVP</sequence>
<evidence type="ECO:0000313" key="1">
    <source>
        <dbReference type="EMBL" id="MED6107608.1"/>
    </source>
</evidence>
<proteinExistence type="predicted"/>
<keyword evidence="2" id="KW-1185">Reference proteome</keyword>
<dbReference type="EMBL" id="JASCZI010000043">
    <property type="protein sequence ID" value="MED6107608.1"/>
    <property type="molecule type" value="Genomic_DNA"/>
</dbReference>
<organism evidence="1 2">
    <name type="scientific">Stylosanthes scabra</name>
    <dbReference type="NCBI Taxonomy" id="79078"/>
    <lineage>
        <taxon>Eukaryota</taxon>
        <taxon>Viridiplantae</taxon>
        <taxon>Streptophyta</taxon>
        <taxon>Embryophyta</taxon>
        <taxon>Tracheophyta</taxon>
        <taxon>Spermatophyta</taxon>
        <taxon>Magnoliopsida</taxon>
        <taxon>eudicotyledons</taxon>
        <taxon>Gunneridae</taxon>
        <taxon>Pentapetalae</taxon>
        <taxon>rosids</taxon>
        <taxon>fabids</taxon>
        <taxon>Fabales</taxon>
        <taxon>Fabaceae</taxon>
        <taxon>Papilionoideae</taxon>
        <taxon>50 kb inversion clade</taxon>
        <taxon>dalbergioids sensu lato</taxon>
        <taxon>Dalbergieae</taxon>
        <taxon>Pterocarpus clade</taxon>
        <taxon>Stylosanthes</taxon>
    </lineage>
</organism>
<dbReference type="Proteomes" id="UP001341840">
    <property type="component" value="Unassembled WGS sequence"/>
</dbReference>
<accession>A0ABU6Q813</accession>
<comment type="caution">
    <text evidence="1">The sequence shown here is derived from an EMBL/GenBank/DDBJ whole genome shotgun (WGS) entry which is preliminary data.</text>
</comment>
<gene>
    <name evidence="1" type="ORF">PIB30_015568</name>
</gene>
<protein>
    <submittedName>
        <fullName evidence="1">Uncharacterized protein</fullName>
    </submittedName>
</protein>